<evidence type="ECO:0000313" key="3">
    <source>
        <dbReference type="Proteomes" id="UP001224890"/>
    </source>
</evidence>
<dbReference type="EMBL" id="JAHMHR010000075">
    <property type="protein sequence ID" value="KAK1658312.1"/>
    <property type="molecule type" value="Genomic_DNA"/>
</dbReference>
<dbReference type="GeneID" id="85451806"/>
<evidence type="ECO:0000259" key="1">
    <source>
        <dbReference type="Pfam" id="PF24809"/>
    </source>
</evidence>
<dbReference type="InterPro" id="IPR056125">
    <property type="entry name" value="DUF7708"/>
</dbReference>
<feature type="domain" description="DUF7708" evidence="1">
    <location>
        <begin position="114"/>
        <end position="257"/>
    </location>
</feature>
<dbReference type="RefSeq" id="XP_060423076.1">
    <property type="nucleotide sequence ID" value="XM_060567280.1"/>
</dbReference>
<organism evidence="2 3">
    <name type="scientific">Colletotrichum godetiae</name>
    <dbReference type="NCBI Taxonomy" id="1209918"/>
    <lineage>
        <taxon>Eukaryota</taxon>
        <taxon>Fungi</taxon>
        <taxon>Dikarya</taxon>
        <taxon>Ascomycota</taxon>
        <taxon>Pezizomycotina</taxon>
        <taxon>Sordariomycetes</taxon>
        <taxon>Hypocreomycetidae</taxon>
        <taxon>Glomerellales</taxon>
        <taxon>Glomerellaceae</taxon>
        <taxon>Colletotrichum</taxon>
        <taxon>Colletotrichum acutatum species complex</taxon>
    </lineage>
</organism>
<evidence type="ECO:0000313" key="2">
    <source>
        <dbReference type="EMBL" id="KAK1658312.1"/>
    </source>
</evidence>
<sequence>MPQDVRYTAEEVDRFWATVGSEVRSFIKEKAVCCQSTSIDALWERSREKALRTARKPFDNRGKEDEVSALTAQNLDELDKLIAKKIATTSVLEEAHSTDQRTSKRAGRALCDFFVGFQGYCQAYSGVVQLMGGLDQSFVTGALQVLGLFMVVAVNKSETEIRIHSMIKTLTSEYARIRKIVGIYSNSSTLRERVATVYQLGIECLREATVYYSYGSWRRLWHVVSSPPEIDLDAKISDLRSAINELNEERDVEAHSRLNRVEEKVDVSFEQSNLERLDARLEKIRSLLGLSPVNASTQLRDLASSLEIDFSHLRRIPPFRAEDLTSNTSFKDWLDAALVESSTFLLIQGRTVAPHDSNLAWVSQATVEAVRRLKERKAISACYLCKQEGIHESNYGDIHPVPTAAVVLASLGYQLLEKLSQGRTVILAGSSSPNSESQMRDLLDKAQSFRSMIEARKARKKHVSTKDCSNVAMGFLRASIALIAQNLLFFLPDSRRVVFYLIVDRIDSLAQHDTLLLEPLMDLTQRPEAGTAVKVLVVGERRLGRDSEISEFVANHQHTFAWGAIELDQGS</sequence>
<gene>
    <name evidence="2" type="ORF">BDP55DRAFT_399474</name>
</gene>
<keyword evidence="3" id="KW-1185">Reference proteome</keyword>
<comment type="caution">
    <text evidence="2">The sequence shown here is derived from an EMBL/GenBank/DDBJ whole genome shotgun (WGS) entry which is preliminary data.</text>
</comment>
<name>A0AAJ0AB21_9PEZI</name>
<proteinExistence type="predicted"/>
<reference evidence="2" key="1">
    <citation type="submission" date="2021-06" db="EMBL/GenBank/DDBJ databases">
        <title>Comparative genomics, transcriptomics and evolutionary studies reveal genomic signatures of adaptation to plant cell wall in hemibiotrophic fungi.</title>
        <authorList>
            <consortium name="DOE Joint Genome Institute"/>
            <person name="Baroncelli R."/>
            <person name="Diaz J.F."/>
            <person name="Benocci T."/>
            <person name="Peng M."/>
            <person name="Battaglia E."/>
            <person name="Haridas S."/>
            <person name="Andreopoulos W."/>
            <person name="Labutti K."/>
            <person name="Pangilinan J."/>
            <person name="Floch G.L."/>
            <person name="Makela M.R."/>
            <person name="Henrissat B."/>
            <person name="Grigoriev I.V."/>
            <person name="Crouch J.A."/>
            <person name="De Vries R.P."/>
            <person name="Sukno S.A."/>
            <person name="Thon M.R."/>
        </authorList>
    </citation>
    <scope>NUCLEOTIDE SEQUENCE</scope>
    <source>
        <strain evidence="2">CBS 193.32</strain>
    </source>
</reference>
<dbReference type="Proteomes" id="UP001224890">
    <property type="component" value="Unassembled WGS sequence"/>
</dbReference>
<dbReference type="Pfam" id="PF24809">
    <property type="entry name" value="DUF7708"/>
    <property type="match status" value="1"/>
</dbReference>
<accession>A0AAJ0AB21</accession>
<dbReference type="AlphaFoldDB" id="A0AAJ0AB21"/>
<protein>
    <recommendedName>
        <fullName evidence="1">DUF7708 domain-containing protein</fullName>
    </recommendedName>
</protein>